<dbReference type="EMBL" id="AKIJ01000005">
    <property type="protein sequence ID" value="KFG25472.1"/>
    <property type="molecule type" value="Genomic_DNA"/>
</dbReference>
<feature type="signal peptide" evidence="2">
    <location>
        <begin position="1"/>
        <end position="18"/>
    </location>
</feature>
<dbReference type="HOGENOM" id="CLU_1360755_0_0_1"/>
<evidence type="ECO:0000313" key="4">
    <source>
        <dbReference type="Proteomes" id="UP000054524"/>
    </source>
</evidence>
<name>A0A086J004_NEMA1</name>
<evidence type="ECO:0000313" key="3">
    <source>
        <dbReference type="EMBL" id="KFG25472.1"/>
    </source>
</evidence>
<evidence type="ECO:0000256" key="1">
    <source>
        <dbReference type="SAM" id="MobiDB-lite"/>
    </source>
</evidence>
<dbReference type="RefSeq" id="XP_052904027.1">
    <property type="nucleotide sequence ID" value="XM_053049856.1"/>
</dbReference>
<comment type="caution">
    <text evidence="3">The sequence shown here is derived from an EMBL/GenBank/DDBJ whole genome shotgun (WGS) entry which is preliminary data.</text>
</comment>
<dbReference type="PROSITE" id="PS51257">
    <property type="entry name" value="PROKAR_LIPOPROTEIN"/>
    <property type="match status" value="1"/>
</dbReference>
<gene>
    <name evidence="3" type="ORF">NESG_02247</name>
</gene>
<protein>
    <submittedName>
        <fullName evidence="3">Uncharacterized protein</fullName>
    </submittedName>
</protein>
<dbReference type="GeneID" id="77677220"/>
<accession>A0A086J004</accession>
<dbReference type="OrthoDB" id="2187832at2759"/>
<proteinExistence type="predicted"/>
<reference evidence="3 4" key="1">
    <citation type="journal article" date="2014" name="Genome Announc.">
        <title>Genome Sequence of the Microsporidian Species Nematocida sp1 Strain ERTm6 (ATCC PRA-372).</title>
        <authorList>
            <person name="Bakowski M.A."/>
            <person name="Priest M."/>
            <person name="Young S."/>
            <person name="Cuomo C.A."/>
            <person name="Troemel E.R."/>
        </authorList>
    </citation>
    <scope>NUCLEOTIDE SEQUENCE [LARGE SCALE GENOMIC DNA]</scope>
    <source>
        <strain evidence="3 4">ERTm6</strain>
    </source>
</reference>
<keyword evidence="4" id="KW-1185">Reference proteome</keyword>
<feature type="compositionally biased region" description="Basic and acidic residues" evidence="1">
    <location>
        <begin position="126"/>
        <end position="137"/>
    </location>
</feature>
<keyword evidence="2" id="KW-0732">Signal</keyword>
<sequence>MRKGLFIVLLLSIMGCMAATEQINCYLNSIKRKAKELCEKIGGVEGVKDKFHKHVVPVGQKIKDHSKALVAKANDFGKNQAVPHAKRIYENIKQSISKGKEEKEMQLAKSEAEKNKQVAETAPMGEEAHVENSENEKTKIDELEKFLHELLKSIKEKEGNHGDFENDYNSDLDGELENETARDSTSGERGQPTEEDLKKDL</sequence>
<evidence type="ECO:0000256" key="2">
    <source>
        <dbReference type="SAM" id="SignalP"/>
    </source>
</evidence>
<feature type="compositionally biased region" description="Basic and acidic residues" evidence="1">
    <location>
        <begin position="179"/>
        <end position="201"/>
    </location>
</feature>
<feature type="compositionally biased region" description="Basic and acidic residues" evidence="1">
    <location>
        <begin position="155"/>
        <end position="164"/>
    </location>
</feature>
<dbReference type="Proteomes" id="UP000054524">
    <property type="component" value="Unassembled WGS sequence"/>
</dbReference>
<dbReference type="AlphaFoldDB" id="A0A086J004"/>
<feature type="region of interest" description="Disordered" evidence="1">
    <location>
        <begin position="99"/>
        <end position="137"/>
    </location>
</feature>
<feature type="chain" id="PRO_5001807705" evidence="2">
    <location>
        <begin position="19"/>
        <end position="201"/>
    </location>
</feature>
<feature type="region of interest" description="Disordered" evidence="1">
    <location>
        <begin position="155"/>
        <end position="201"/>
    </location>
</feature>
<feature type="compositionally biased region" description="Basic and acidic residues" evidence="1">
    <location>
        <begin position="99"/>
        <end position="117"/>
    </location>
</feature>
<organism evidence="3 4">
    <name type="scientific">Nematocida ausubeli (strain ATCC PRA-371 / ERTm2)</name>
    <name type="common">Nematode killer fungus</name>
    <dbReference type="NCBI Taxonomy" id="1913371"/>
    <lineage>
        <taxon>Eukaryota</taxon>
        <taxon>Fungi</taxon>
        <taxon>Fungi incertae sedis</taxon>
        <taxon>Microsporidia</taxon>
        <taxon>Nematocida</taxon>
    </lineage>
</organism>
<feature type="compositionally biased region" description="Acidic residues" evidence="1">
    <location>
        <begin position="165"/>
        <end position="178"/>
    </location>
</feature>